<feature type="region of interest" description="Disordered" evidence="6">
    <location>
        <begin position="1"/>
        <end position="20"/>
    </location>
</feature>
<keyword evidence="2" id="KW-0813">Transport</keyword>
<dbReference type="Proteomes" id="UP000527616">
    <property type="component" value="Unassembled WGS sequence"/>
</dbReference>
<keyword evidence="4 7" id="KW-1133">Transmembrane helix</keyword>
<feature type="transmembrane region" description="Helical" evidence="7">
    <location>
        <begin position="428"/>
        <end position="446"/>
    </location>
</feature>
<feature type="transmembrane region" description="Helical" evidence="7">
    <location>
        <begin position="202"/>
        <end position="222"/>
    </location>
</feature>
<dbReference type="PIRSF" id="PIRSF006060">
    <property type="entry name" value="AA_transporter"/>
    <property type="match status" value="1"/>
</dbReference>
<evidence type="ECO:0000256" key="4">
    <source>
        <dbReference type="ARBA" id="ARBA00022989"/>
    </source>
</evidence>
<reference evidence="8 9" key="1">
    <citation type="submission" date="2020-07" db="EMBL/GenBank/DDBJ databases">
        <title>Sequencing the genomes of 1000 actinobacteria strains.</title>
        <authorList>
            <person name="Klenk H.-P."/>
        </authorList>
    </citation>
    <scope>NUCLEOTIDE SEQUENCE [LARGE SCALE GENOMIC DNA]</scope>
    <source>
        <strain evidence="8 9">DSM 103164</strain>
    </source>
</reference>
<feature type="transmembrane region" description="Helical" evidence="7">
    <location>
        <begin position="372"/>
        <end position="392"/>
    </location>
</feature>
<dbReference type="PANTHER" id="PTHR43243">
    <property type="entry name" value="INNER MEMBRANE TRANSPORTER YGJI-RELATED"/>
    <property type="match status" value="1"/>
</dbReference>
<gene>
    <name evidence="8" type="ORF">GGQ54_000107</name>
</gene>
<dbReference type="InterPro" id="IPR002293">
    <property type="entry name" value="AA/rel_permease1"/>
</dbReference>
<comment type="subcellular location">
    <subcellularLocation>
        <location evidence="1">Membrane</location>
        <topology evidence="1">Multi-pass membrane protein</topology>
    </subcellularLocation>
</comment>
<dbReference type="GO" id="GO:0016020">
    <property type="term" value="C:membrane"/>
    <property type="evidence" value="ECO:0007669"/>
    <property type="project" value="UniProtKB-SubCell"/>
</dbReference>
<feature type="region of interest" description="Disordered" evidence="6">
    <location>
        <begin position="489"/>
        <end position="508"/>
    </location>
</feature>
<evidence type="ECO:0000256" key="3">
    <source>
        <dbReference type="ARBA" id="ARBA00022692"/>
    </source>
</evidence>
<keyword evidence="9" id="KW-1185">Reference proteome</keyword>
<feature type="transmembrane region" description="Helical" evidence="7">
    <location>
        <begin position="234"/>
        <end position="253"/>
    </location>
</feature>
<feature type="transmembrane region" description="Helical" evidence="7">
    <location>
        <begin position="171"/>
        <end position="190"/>
    </location>
</feature>
<name>A0A7Z0IJM1_9ACTN</name>
<dbReference type="Gene3D" id="1.20.1740.10">
    <property type="entry name" value="Amino acid/polyamine transporter I"/>
    <property type="match status" value="1"/>
</dbReference>
<dbReference type="AlphaFoldDB" id="A0A7Z0IJM1"/>
<evidence type="ECO:0000256" key="6">
    <source>
        <dbReference type="SAM" id="MobiDB-lite"/>
    </source>
</evidence>
<feature type="transmembrane region" description="Helical" evidence="7">
    <location>
        <begin position="132"/>
        <end position="151"/>
    </location>
</feature>
<evidence type="ECO:0000256" key="7">
    <source>
        <dbReference type="SAM" id="Phobius"/>
    </source>
</evidence>
<sequence length="508" mass="53770">MSTTREGGGPPPSGGLFSTGERGIFRRTLPADVPKDQTFTRSLTLLQLTMIGVGAIIGAGIFSLAGEVARNTAGPAVVISFLIAGAASLCAAYAYAEFSSLVPRAGSSYTYGAAVLGEFVGWLIGWDLLLEYTAIVAVVAIGVSGYLNYVLEAIGLGLPQWAAASPFAEENPGVVDLGAVIVCLGVGFLLTRGTKSSARVETVLTIIKIIIVCVVVGVGVFYVDPGNLADFMPFGWSGVFAGASVVFFAVFGYDALSTAAEESEDSRRKMPKAMLLSLGICMVLYVAVALVMCGMVLYTELDPEAALAYAFQAHGLGWLGLVIAIGAVVGIVTVCFTFMMAGARLWYAMSRDGLMPRWFATMHRKNKVPHRPTWVIAVLAAILAGVAPIGIVAELVNIGVLAAFIVVSLAVLVLRYRRPDLPREFRMPLMPVLPIVGVGFSLFLIAQLPLDTFIRFFGWMAIGIVVYVLYGYRRTRRVMPGGSVDIAKITTDDTGTEPAGGPGADPRS</sequence>
<evidence type="ECO:0000256" key="2">
    <source>
        <dbReference type="ARBA" id="ARBA00022448"/>
    </source>
</evidence>
<dbReference type="GO" id="GO:0015171">
    <property type="term" value="F:amino acid transmembrane transporter activity"/>
    <property type="evidence" value="ECO:0007669"/>
    <property type="project" value="TreeGrafter"/>
</dbReference>
<dbReference type="PANTHER" id="PTHR43243:SF4">
    <property type="entry name" value="CATIONIC AMINO ACID TRANSPORTER 4"/>
    <property type="match status" value="1"/>
</dbReference>
<keyword evidence="3 7" id="KW-0812">Transmembrane</keyword>
<feature type="transmembrane region" description="Helical" evidence="7">
    <location>
        <begin position="274"/>
        <end position="298"/>
    </location>
</feature>
<dbReference type="Pfam" id="PF13520">
    <property type="entry name" value="AA_permease_2"/>
    <property type="match status" value="1"/>
</dbReference>
<feature type="transmembrane region" description="Helical" evidence="7">
    <location>
        <begin position="45"/>
        <end position="65"/>
    </location>
</feature>
<evidence type="ECO:0000313" key="8">
    <source>
        <dbReference type="EMBL" id="NYI69547.1"/>
    </source>
</evidence>
<feature type="compositionally biased region" description="Gly residues" evidence="6">
    <location>
        <begin position="498"/>
        <end position="508"/>
    </location>
</feature>
<protein>
    <submittedName>
        <fullName evidence="8">APA family basic amino acid/polyamine antiporter</fullName>
    </submittedName>
</protein>
<feature type="transmembrane region" description="Helical" evidence="7">
    <location>
        <begin position="108"/>
        <end position="125"/>
    </location>
</feature>
<proteinExistence type="predicted"/>
<evidence type="ECO:0000256" key="5">
    <source>
        <dbReference type="ARBA" id="ARBA00023136"/>
    </source>
</evidence>
<evidence type="ECO:0000313" key="9">
    <source>
        <dbReference type="Proteomes" id="UP000527616"/>
    </source>
</evidence>
<organism evidence="8 9">
    <name type="scientific">Naumannella cuiyingiana</name>
    <dbReference type="NCBI Taxonomy" id="1347891"/>
    <lineage>
        <taxon>Bacteria</taxon>
        <taxon>Bacillati</taxon>
        <taxon>Actinomycetota</taxon>
        <taxon>Actinomycetes</taxon>
        <taxon>Propionibacteriales</taxon>
        <taxon>Propionibacteriaceae</taxon>
        <taxon>Naumannella</taxon>
    </lineage>
</organism>
<feature type="transmembrane region" description="Helical" evidence="7">
    <location>
        <begin position="452"/>
        <end position="470"/>
    </location>
</feature>
<evidence type="ECO:0000256" key="1">
    <source>
        <dbReference type="ARBA" id="ARBA00004141"/>
    </source>
</evidence>
<keyword evidence="5 7" id="KW-0472">Membrane</keyword>
<feature type="transmembrane region" description="Helical" evidence="7">
    <location>
        <begin position="398"/>
        <end position="416"/>
    </location>
</feature>
<dbReference type="RefSeq" id="WP_179443607.1">
    <property type="nucleotide sequence ID" value="NZ_JACBZS010000001.1"/>
</dbReference>
<dbReference type="EMBL" id="JACBZS010000001">
    <property type="protein sequence ID" value="NYI69547.1"/>
    <property type="molecule type" value="Genomic_DNA"/>
</dbReference>
<comment type="caution">
    <text evidence="8">The sequence shown here is derived from an EMBL/GenBank/DDBJ whole genome shotgun (WGS) entry which is preliminary data.</text>
</comment>
<feature type="transmembrane region" description="Helical" evidence="7">
    <location>
        <begin position="77"/>
        <end position="96"/>
    </location>
</feature>
<accession>A0A7Z0IJM1</accession>
<feature type="transmembrane region" description="Helical" evidence="7">
    <location>
        <begin position="318"/>
        <end position="347"/>
    </location>
</feature>